<proteinExistence type="inferred from homology"/>
<keyword evidence="2" id="KW-0805">Transcription regulation</keyword>
<evidence type="ECO:0000256" key="3">
    <source>
        <dbReference type="ARBA" id="ARBA00023125"/>
    </source>
</evidence>
<dbReference type="InterPro" id="IPR036388">
    <property type="entry name" value="WH-like_DNA-bd_sf"/>
</dbReference>
<name>A0ABZ3C7A2_9ACTN</name>
<keyword evidence="4" id="KW-0804">Transcription</keyword>
<dbReference type="SUPFAM" id="SSF46785">
    <property type="entry name" value="Winged helix' DNA-binding domain"/>
    <property type="match status" value="1"/>
</dbReference>
<sequence>MSILGELEQAVMDALWRRSAPTSVRDVHAELAAQREIAYTTVMTVLDRLAKKGIVVRQLDGRAWFYEPAHSRVELHARAIEDILGDLPLDVRHAVWERLRAGDSAD</sequence>
<evidence type="ECO:0000256" key="2">
    <source>
        <dbReference type="ARBA" id="ARBA00023015"/>
    </source>
</evidence>
<dbReference type="RefSeq" id="WP_232547356.1">
    <property type="nucleotide sequence ID" value="NZ_CP115965.1"/>
</dbReference>
<dbReference type="Pfam" id="PF03965">
    <property type="entry name" value="Penicillinase_R"/>
    <property type="match status" value="1"/>
</dbReference>
<keyword evidence="3" id="KW-0238">DNA-binding</keyword>
<dbReference type="InterPro" id="IPR036390">
    <property type="entry name" value="WH_DNA-bd_sf"/>
</dbReference>
<evidence type="ECO:0000256" key="1">
    <source>
        <dbReference type="ARBA" id="ARBA00011046"/>
    </source>
</evidence>
<accession>A0ABZ3C7A2</accession>
<protein>
    <submittedName>
        <fullName evidence="5">BlaI/MecI/CopY family transcriptional regulator</fullName>
    </submittedName>
</protein>
<reference evidence="5 6" key="1">
    <citation type="journal article" date="2023" name="Environ Microbiome">
        <title>A coral-associated actinobacterium mitigates coral bleaching under heat stress.</title>
        <authorList>
            <person name="Li J."/>
            <person name="Zou Y."/>
            <person name="Li Q."/>
            <person name="Zhang J."/>
            <person name="Bourne D.G."/>
            <person name="Lyu Y."/>
            <person name="Liu C."/>
            <person name="Zhang S."/>
        </authorList>
    </citation>
    <scope>NUCLEOTIDE SEQUENCE [LARGE SCALE GENOMIC DNA]</scope>
    <source>
        <strain evidence="5 6">SCSIO 13291</strain>
    </source>
</reference>
<dbReference type="Gene3D" id="1.10.10.10">
    <property type="entry name" value="Winged helix-like DNA-binding domain superfamily/Winged helix DNA-binding domain"/>
    <property type="match status" value="1"/>
</dbReference>
<evidence type="ECO:0000256" key="4">
    <source>
        <dbReference type="ARBA" id="ARBA00023163"/>
    </source>
</evidence>
<gene>
    <name evidence="5" type="ORF">PCC79_14635</name>
</gene>
<dbReference type="EMBL" id="CP115965">
    <property type="protein sequence ID" value="WZW98111.1"/>
    <property type="molecule type" value="Genomic_DNA"/>
</dbReference>
<keyword evidence="6" id="KW-1185">Reference proteome</keyword>
<comment type="similarity">
    <text evidence="1">Belongs to the BlaI transcriptional regulatory family.</text>
</comment>
<evidence type="ECO:0000313" key="5">
    <source>
        <dbReference type="EMBL" id="WZW98111.1"/>
    </source>
</evidence>
<organism evidence="5 6">
    <name type="scientific">Propioniciclava soli</name>
    <dbReference type="NCBI Taxonomy" id="2775081"/>
    <lineage>
        <taxon>Bacteria</taxon>
        <taxon>Bacillati</taxon>
        <taxon>Actinomycetota</taxon>
        <taxon>Actinomycetes</taxon>
        <taxon>Propionibacteriales</taxon>
        <taxon>Propionibacteriaceae</taxon>
        <taxon>Propioniciclava</taxon>
    </lineage>
</organism>
<dbReference type="InterPro" id="IPR005650">
    <property type="entry name" value="BlaI_family"/>
</dbReference>
<evidence type="ECO:0000313" key="6">
    <source>
        <dbReference type="Proteomes" id="UP001434337"/>
    </source>
</evidence>
<dbReference type="Proteomes" id="UP001434337">
    <property type="component" value="Chromosome"/>
</dbReference>